<sequence length="142" mass="16460">MTELMAILKVIYNKNKRIKNMIFSKALAALLFFIQNCLAVFLPPYYIKAVCPTYQKIRDELCTYFAKIYKGTLYDKEPLCGMTCEGIILKGFWNVPNRESYKLAYAQEMWEEEETDSSSDESDDSDYGDSDSDIDLTSYDKL</sequence>
<feature type="compositionally biased region" description="Acidic residues" evidence="1">
    <location>
        <begin position="112"/>
        <end position="134"/>
    </location>
</feature>
<evidence type="ECO:0000313" key="3">
    <source>
        <dbReference type="Proteomes" id="UP000078200"/>
    </source>
</evidence>
<evidence type="ECO:0000313" key="2">
    <source>
        <dbReference type="EnsemblMetazoa" id="GAUT013513-PA"/>
    </source>
</evidence>
<organism evidence="2 3">
    <name type="scientific">Glossina austeni</name>
    <name type="common">Savannah tsetse fly</name>
    <dbReference type="NCBI Taxonomy" id="7395"/>
    <lineage>
        <taxon>Eukaryota</taxon>
        <taxon>Metazoa</taxon>
        <taxon>Ecdysozoa</taxon>
        <taxon>Arthropoda</taxon>
        <taxon>Hexapoda</taxon>
        <taxon>Insecta</taxon>
        <taxon>Pterygota</taxon>
        <taxon>Neoptera</taxon>
        <taxon>Endopterygota</taxon>
        <taxon>Diptera</taxon>
        <taxon>Brachycera</taxon>
        <taxon>Muscomorpha</taxon>
        <taxon>Hippoboscoidea</taxon>
        <taxon>Glossinidae</taxon>
        <taxon>Glossina</taxon>
    </lineage>
</organism>
<feature type="region of interest" description="Disordered" evidence="1">
    <location>
        <begin position="112"/>
        <end position="142"/>
    </location>
</feature>
<accession>A0A1A9US39</accession>
<proteinExistence type="predicted"/>
<keyword evidence="3" id="KW-1185">Reference proteome</keyword>
<dbReference type="EnsemblMetazoa" id="GAUT013513-RA">
    <property type="protein sequence ID" value="GAUT013513-PA"/>
    <property type="gene ID" value="GAUT013513"/>
</dbReference>
<reference evidence="2" key="1">
    <citation type="submission" date="2020-05" db="UniProtKB">
        <authorList>
            <consortium name="EnsemblMetazoa"/>
        </authorList>
    </citation>
    <scope>IDENTIFICATION</scope>
    <source>
        <strain evidence="2">TTRI</strain>
    </source>
</reference>
<dbReference type="VEuPathDB" id="VectorBase:GAUT013513"/>
<dbReference type="Proteomes" id="UP000078200">
    <property type="component" value="Unassembled WGS sequence"/>
</dbReference>
<evidence type="ECO:0000256" key="1">
    <source>
        <dbReference type="SAM" id="MobiDB-lite"/>
    </source>
</evidence>
<dbReference type="AlphaFoldDB" id="A0A1A9US39"/>
<protein>
    <submittedName>
        <fullName evidence="2">Uncharacterized protein</fullName>
    </submittedName>
</protein>
<name>A0A1A9US39_GLOAU</name>